<dbReference type="InterPro" id="IPR046709">
    <property type="entry name" value="DUF6782"/>
</dbReference>
<dbReference type="Pfam" id="PF20573">
    <property type="entry name" value="DUF6782"/>
    <property type="match status" value="1"/>
</dbReference>
<reference evidence="2" key="1">
    <citation type="submission" date="2024-04" db="EMBL/GenBank/DDBJ databases">
        <title>Limosilactobacillus allomucosae sp. nov., a novel species isolated from wild boar faecal samples as a potential probiotics for domestic pigs.</title>
        <authorList>
            <person name="Chen B."/>
        </authorList>
    </citation>
    <scope>NUCLEOTIDE SEQUENCE</scope>
    <source>
        <strain evidence="2">WILCCON 0051</strain>
    </source>
</reference>
<accession>A0AAU7C2Q0</accession>
<gene>
    <name evidence="2" type="ORF">ABC765_08580</name>
</gene>
<protein>
    <submittedName>
        <fullName evidence="2">DUF6782 family putative metallopeptidase</fullName>
    </submittedName>
</protein>
<dbReference type="Gene3D" id="1.10.10.2910">
    <property type="match status" value="1"/>
</dbReference>
<dbReference type="KEGG" id="lalo:ABC765_08580"/>
<evidence type="ECO:0000313" key="2">
    <source>
        <dbReference type="EMBL" id="XBG95109.1"/>
    </source>
</evidence>
<organism evidence="2">
    <name type="scientific">Limosilactobacillus allomucosae</name>
    <dbReference type="NCBI Taxonomy" id="3142938"/>
    <lineage>
        <taxon>Bacteria</taxon>
        <taxon>Bacillati</taxon>
        <taxon>Bacillota</taxon>
        <taxon>Bacilli</taxon>
        <taxon>Lactobacillales</taxon>
        <taxon>Lactobacillaceae</taxon>
        <taxon>Limosilactobacillus</taxon>
    </lineage>
</organism>
<dbReference type="RefSeq" id="WP_347980234.1">
    <property type="nucleotide sequence ID" value="NZ_CP154878.1"/>
</dbReference>
<evidence type="ECO:0000259" key="1">
    <source>
        <dbReference type="Pfam" id="PF20573"/>
    </source>
</evidence>
<sequence>MAEKVVDIIKELGVSVIVGSFDNPGYYVPELNAIYIDEKLDECQHEAVLLHELGHAAKQKNEIDLYNATKTMKLKMECEANRFMISYLFHRYIKYTGEEPYRVDYLEFMRQNDIPLRDEDIVKEIIADY</sequence>
<dbReference type="AlphaFoldDB" id="A0AAU7C2Q0"/>
<dbReference type="EMBL" id="CP154878">
    <property type="protein sequence ID" value="XBG95109.1"/>
    <property type="molecule type" value="Genomic_DNA"/>
</dbReference>
<proteinExistence type="predicted"/>
<feature type="domain" description="DUF6782" evidence="1">
    <location>
        <begin position="22"/>
        <end position="69"/>
    </location>
</feature>
<name>A0AAU7C2Q0_9LACO</name>